<gene>
    <name evidence="3" type="ORF">V9T40_008831</name>
</gene>
<reference evidence="3 4" key="1">
    <citation type="submission" date="2024-03" db="EMBL/GenBank/DDBJ databases">
        <title>Adaptation during the transition from Ophiocordyceps entomopathogen to insect associate is accompanied by gene loss and intensified selection.</title>
        <authorList>
            <person name="Ward C.M."/>
            <person name="Onetto C.A."/>
            <person name="Borneman A.R."/>
        </authorList>
    </citation>
    <scope>NUCLEOTIDE SEQUENCE [LARGE SCALE GENOMIC DNA]</scope>
    <source>
        <strain evidence="3">AWRI1</strain>
        <tissue evidence="3">Single Adult Female</tissue>
    </source>
</reference>
<evidence type="ECO:0000313" key="4">
    <source>
        <dbReference type="Proteomes" id="UP001367676"/>
    </source>
</evidence>
<evidence type="ECO:0000313" key="3">
    <source>
        <dbReference type="EMBL" id="KAK7601390.1"/>
    </source>
</evidence>
<dbReference type="SUPFAM" id="SSF53098">
    <property type="entry name" value="Ribonuclease H-like"/>
    <property type="match status" value="1"/>
</dbReference>
<comment type="caution">
    <text evidence="3">The sequence shown here is derived from an EMBL/GenBank/DDBJ whole genome shotgun (WGS) entry which is preliminary data.</text>
</comment>
<accession>A0AAN9TRF1</accession>
<dbReference type="Proteomes" id="UP001367676">
    <property type="component" value="Unassembled WGS sequence"/>
</dbReference>
<dbReference type="InterPro" id="IPR012337">
    <property type="entry name" value="RNaseH-like_sf"/>
</dbReference>
<keyword evidence="1" id="KW-0175">Coiled coil</keyword>
<dbReference type="AlphaFoldDB" id="A0AAN9TRF1"/>
<dbReference type="GO" id="GO:0046983">
    <property type="term" value="F:protein dimerization activity"/>
    <property type="evidence" value="ECO:0007669"/>
    <property type="project" value="InterPro"/>
</dbReference>
<evidence type="ECO:0000256" key="1">
    <source>
        <dbReference type="SAM" id="Coils"/>
    </source>
</evidence>
<evidence type="ECO:0000259" key="2">
    <source>
        <dbReference type="Pfam" id="PF05699"/>
    </source>
</evidence>
<feature type="domain" description="HAT C-terminal dimerisation" evidence="2">
    <location>
        <begin position="543"/>
        <end position="602"/>
    </location>
</feature>
<protein>
    <recommendedName>
        <fullName evidence="2">HAT C-terminal dimerisation domain-containing protein</fullName>
    </recommendedName>
</protein>
<dbReference type="EMBL" id="JBBCAQ010000010">
    <property type="protein sequence ID" value="KAK7601390.1"/>
    <property type="molecule type" value="Genomic_DNA"/>
</dbReference>
<feature type="coiled-coil region" evidence="1">
    <location>
        <begin position="608"/>
        <end position="635"/>
    </location>
</feature>
<dbReference type="InterPro" id="IPR008906">
    <property type="entry name" value="HATC_C_dom"/>
</dbReference>
<proteinExistence type="predicted"/>
<sequence>MMKADMYIATQLQEDAEPKPVANEDSPATAKIVTEETVLIEETDTETARLQSLAATRPAATTTAHTAMWMATLPIAVTTTVIPAVAPAVSATAAYAAPTDTTLIITTTTTTVIAAVTITAAAGDKKENILAHDQSTHSKVYNEHMAQGTVLFFQAPAILDYLEGERPSEESLPNIRRKPRPLHPQSRLVEKFSGHAPCRRDYFKIHLSILDNCYENSVNSVKKMNNEDSVILIDGWKNTSCNKRTVVTMLHTANKQKAFLNAWDITSTAETGDQLAEIIEESIELARTKYNVSVYVAVSDNAANMKKMGNTISIWHTTCKSQTGNLFLKDALDEKLKGKVMAVIKEFKQADFEALLVRFGGSRLVTPGDSRWCSYRNADLCVVKNIPFMKQVMVDETLSKKVKTSVQIMLVDDKFVQALKDEIALLDPICEVINTCQREDCCIAEGAHMRMKLKLPGTLKPDLIKKVDARKKMALDVYSLAAHSLHPEYYREYQNEMSLSDVSVLDDFFLDNLSASGLISLSQYRAGEGIFGKLFNKNLTDGIAFWTLCEASHPDLANFALKLLKLPASSAQIERLFSQWNLVHCKIRNCLDFERSKKLIHLYYTLKFEDTELDLEDLDEEFQLYESETDNIEEAV</sequence>
<keyword evidence="4" id="KW-1185">Reference proteome</keyword>
<organism evidence="3 4">
    <name type="scientific">Parthenolecanium corni</name>
    <dbReference type="NCBI Taxonomy" id="536013"/>
    <lineage>
        <taxon>Eukaryota</taxon>
        <taxon>Metazoa</taxon>
        <taxon>Ecdysozoa</taxon>
        <taxon>Arthropoda</taxon>
        <taxon>Hexapoda</taxon>
        <taxon>Insecta</taxon>
        <taxon>Pterygota</taxon>
        <taxon>Neoptera</taxon>
        <taxon>Paraneoptera</taxon>
        <taxon>Hemiptera</taxon>
        <taxon>Sternorrhyncha</taxon>
        <taxon>Coccoidea</taxon>
        <taxon>Coccidae</taxon>
        <taxon>Parthenolecanium</taxon>
    </lineage>
</organism>
<dbReference type="Pfam" id="PF05699">
    <property type="entry name" value="Dimer_Tnp_hAT"/>
    <property type="match status" value="1"/>
</dbReference>
<name>A0AAN9TRF1_9HEMI</name>